<dbReference type="HOGENOM" id="CLU_2370345_0_0_9"/>
<dbReference type="EMBL" id="AEEH01000032">
    <property type="protein sequence ID" value="EFM25539.1"/>
    <property type="molecule type" value="Genomic_DNA"/>
</dbReference>
<evidence type="ECO:0000256" key="1">
    <source>
        <dbReference type="SAM" id="Phobius"/>
    </source>
</evidence>
<accession>E0NKX1</accession>
<keyword evidence="1" id="KW-1133">Transmembrane helix</keyword>
<organism evidence="2 3">
    <name type="scientific">Peptoniphilus duerdenii ATCC BAA-1640</name>
    <dbReference type="NCBI Taxonomy" id="862517"/>
    <lineage>
        <taxon>Bacteria</taxon>
        <taxon>Bacillati</taxon>
        <taxon>Bacillota</taxon>
        <taxon>Tissierellia</taxon>
        <taxon>Tissierellales</taxon>
        <taxon>Peptoniphilaceae</taxon>
        <taxon>Peptoniphilus</taxon>
    </lineage>
</organism>
<dbReference type="AlphaFoldDB" id="E0NKX1"/>
<proteinExistence type="predicted"/>
<dbReference type="STRING" id="862517.HMPREF9225_0810"/>
<name>E0NKX1_9FIRM</name>
<feature type="transmembrane region" description="Helical" evidence="1">
    <location>
        <begin position="17"/>
        <end position="37"/>
    </location>
</feature>
<feature type="transmembrane region" description="Helical" evidence="1">
    <location>
        <begin position="72"/>
        <end position="93"/>
    </location>
</feature>
<keyword evidence="1" id="KW-0812">Transmembrane</keyword>
<comment type="caution">
    <text evidence="2">The sequence shown here is derived from an EMBL/GenBank/DDBJ whole genome shotgun (WGS) entry which is preliminary data.</text>
</comment>
<sequence>MKNNNENKNRVKRIEPWFVGSVLMSLGFIVLVCFSLAKDVDMKGPVAMYALFLAGDRGTNFFDESQGKTIRYLNLLMAIGGVIIAIANLIEILRG</sequence>
<dbReference type="RefSeq" id="WP_008901625.1">
    <property type="nucleotide sequence ID" value="NZ_GL397071.1"/>
</dbReference>
<keyword evidence="3" id="KW-1185">Reference proteome</keyword>
<reference evidence="2 3" key="1">
    <citation type="submission" date="2010-07" db="EMBL/GenBank/DDBJ databases">
        <authorList>
            <person name="Muzny D."/>
            <person name="Qin X."/>
            <person name="Deng J."/>
            <person name="Jiang H."/>
            <person name="Liu Y."/>
            <person name="Qu J."/>
            <person name="Song X.-Z."/>
            <person name="Zhang L."/>
            <person name="Thornton R."/>
            <person name="Coyle M."/>
            <person name="Francisco L."/>
            <person name="Jackson L."/>
            <person name="Javaid M."/>
            <person name="Korchina V."/>
            <person name="Kovar C."/>
            <person name="Mata R."/>
            <person name="Mathew T."/>
            <person name="Ngo R."/>
            <person name="Nguyen L."/>
            <person name="Nguyen N."/>
            <person name="Okwuonu G."/>
            <person name="Ongeri F."/>
            <person name="Pham C."/>
            <person name="Simmons D."/>
            <person name="Wilczek-Boney K."/>
            <person name="Hale W."/>
            <person name="Jakkamsetti A."/>
            <person name="Pham P."/>
            <person name="Ruth R."/>
            <person name="San Lucas F."/>
            <person name="Warren J."/>
            <person name="Zhang J."/>
            <person name="Zhao Z."/>
            <person name="Zhou C."/>
            <person name="Zhu D."/>
            <person name="Lee S."/>
            <person name="Bess C."/>
            <person name="Blankenburg K."/>
            <person name="Forbes L."/>
            <person name="Fu Q."/>
            <person name="Gubbala S."/>
            <person name="Hirani K."/>
            <person name="Jayaseelan J.C."/>
            <person name="Lara F."/>
            <person name="Munidasa M."/>
            <person name="Palculict T."/>
            <person name="Patil S."/>
            <person name="Pu L.-L."/>
            <person name="Saada N."/>
            <person name="Tang L."/>
            <person name="Weissenberger G."/>
            <person name="Zhu Y."/>
            <person name="Hemphill L."/>
            <person name="Shang Y."/>
            <person name="Youmans B."/>
            <person name="Ayvaz T."/>
            <person name="Ross M."/>
            <person name="Santibanez J."/>
            <person name="Aqrawi P."/>
            <person name="Gross S."/>
            <person name="Joshi V."/>
            <person name="Fowler G."/>
            <person name="Nazareth L."/>
            <person name="Reid J."/>
            <person name="Worley K."/>
            <person name="Petrosino J."/>
            <person name="Highlander S."/>
            <person name="Gibbs R."/>
        </authorList>
    </citation>
    <scope>NUCLEOTIDE SEQUENCE [LARGE SCALE GENOMIC DNA]</scope>
    <source>
        <strain evidence="2 3">ATCC BAA-1640</strain>
    </source>
</reference>
<evidence type="ECO:0000313" key="2">
    <source>
        <dbReference type="EMBL" id="EFM25539.1"/>
    </source>
</evidence>
<gene>
    <name evidence="2" type="ORF">HMPREF9225_0810</name>
</gene>
<keyword evidence="1" id="KW-0472">Membrane</keyword>
<dbReference type="Proteomes" id="UP000003280">
    <property type="component" value="Unassembled WGS sequence"/>
</dbReference>
<evidence type="ECO:0000313" key="3">
    <source>
        <dbReference type="Proteomes" id="UP000003280"/>
    </source>
</evidence>
<protein>
    <submittedName>
        <fullName evidence="2">Uncharacterized protein</fullName>
    </submittedName>
</protein>